<dbReference type="EMBL" id="BMXF01000008">
    <property type="protein sequence ID" value="GHB87428.1"/>
    <property type="molecule type" value="Genomic_DNA"/>
</dbReference>
<proteinExistence type="predicted"/>
<evidence type="ECO:0000256" key="1">
    <source>
        <dbReference type="SAM" id="SignalP"/>
    </source>
</evidence>
<name>A0A8J3DDZ2_9BACT</name>
<dbReference type="InterPro" id="IPR022298">
    <property type="entry name" value="Conjug_transposon_TraN"/>
</dbReference>
<dbReference type="Proteomes" id="UP000598271">
    <property type="component" value="Unassembled WGS sequence"/>
</dbReference>
<feature type="chain" id="PRO_5035227626" evidence="1">
    <location>
        <begin position="25"/>
        <end position="326"/>
    </location>
</feature>
<organism evidence="2 3">
    <name type="scientific">Persicitalea jodogahamensis</name>
    <dbReference type="NCBI Taxonomy" id="402147"/>
    <lineage>
        <taxon>Bacteria</taxon>
        <taxon>Pseudomonadati</taxon>
        <taxon>Bacteroidota</taxon>
        <taxon>Cytophagia</taxon>
        <taxon>Cytophagales</taxon>
        <taxon>Spirosomataceae</taxon>
        <taxon>Persicitalea</taxon>
    </lineage>
</organism>
<dbReference type="AlphaFoldDB" id="A0A8J3DDZ2"/>
<dbReference type="Pfam" id="PF13595">
    <property type="entry name" value="DUF4138"/>
    <property type="match status" value="1"/>
</dbReference>
<evidence type="ECO:0000313" key="2">
    <source>
        <dbReference type="EMBL" id="GHB87428.1"/>
    </source>
</evidence>
<keyword evidence="1" id="KW-0732">Signal</keyword>
<comment type="caution">
    <text evidence="2">The sequence shown here is derived from an EMBL/GenBank/DDBJ whole genome shotgun (WGS) entry which is preliminary data.</text>
</comment>
<gene>
    <name evidence="2" type="ORF">GCM10007390_49130</name>
</gene>
<dbReference type="RefSeq" id="WP_229581459.1">
    <property type="nucleotide sequence ID" value="NZ_BMXF01000008.1"/>
</dbReference>
<accession>A0A8J3DDZ2</accession>
<dbReference type="NCBIfam" id="TIGR03780">
    <property type="entry name" value="Bac_Flav_CT_N"/>
    <property type="match status" value="1"/>
</dbReference>
<feature type="signal peptide" evidence="1">
    <location>
        <begin position="1"/>
        <end position="24"/>
    </location>
</feature>
<keyword evidence="3" id="KW-1185">Reference proteome</keyword>
<reference evidence="2 3" key="1">
    <citation type="journal article" date="2014" name="Int. J. Syst. Evol. Microbiol.">
        <title>Complete genome sequence of Corynebacterium casei LMG S-19264T (=DSM 44701T), isolated from a smear-ripened cheese.</title>
        <authorList>
            <consortium name="US DOE Joint Genome Institute (JGI-PGF)"/>
            <person name="Walter F."/>
            <person name="Albersmeier A."/>
            <person name="Kalinowski J."/>
            <person name="Ruckert C."/>
        </authorList>
    </citation>
    <scope>NUCLEOTIDE SEQUENCE [LARGE SCALE GENOMIC DNA]</scope>
    <source>
        <strain evidence="2 3">KCTC 12866</strain>
    </source>
</reference>
<protein>
    <submittedName>
        <fullName evidence="2">Conjugative transposon protein TraN</fullName>
    </submittedName>
</protein>
<evidence type="ECO:0000313" key="3">
    <source>
        <dbReference type="Proteomes" id="UP000598271"/>
    </source>
</evidence>
<sequence length="326" mass="36612">MKAIKNMIKTALLFVLPLAGVAQRPPEMQTPEVQMPKTTVMANKQMFFETLNNKNTYALPIDRASVIGSYALGVSQQKTVHIMFPSEIKEVDVGNRYVMVQVTEAFNNVLRVKANADEKFSETNVTVICRDGSLYSFLTSYEDNPEVVNISIGNNAQSDAAVSKALGINFTKQRVLDGSNENFTEIESMAQTALDKKPYIHNVGAYTMRVTALVQGIYTQGDNLYYVIKVDNRSEIDYTMAFAKFFVLDISEAKRVAVQEEELPIKYQLPTERTIAGGTEKTFTFVVPVRAISDSKQVDMEIYEADGARHLRFTIDRKLLQKAKKL</sequence>